<dbReference type="GO" id="GO:0043048">
    <property type="term" value="P:dolichyl monophosphate biosynthetic process"/>
    <property type="evidence" value="ECO:0007669"/>
    <property type="project" value="EnsemblFungi"/>
</dbReference>
<keyword evidence="7 14" id="KW-0812">Transmembrane</keyword>
<dbReference type="InterPro" id="IPR036424">
    <property type="entry name" value="UPP_synth-like_sf"/>
</dbReference>
<gene>
    <name evidence="15" type="primary">NDAI0A02900</name>
    <name evidence="15" type="ordered locus">NDAI_0A02900</name>
</gene>
<comment type="similarity">
    <text evidence="4">Belongs to the UPP synthase family.</text>
</comment>
<comment type="subcellular location">
    <subcellularLocation>
        <location evidence="2">Endoplasmic reticulum membrane</location>
    </subcellularLocation>
</comment>
<evidence type="ECO:0000256" key="13">
    <source>
        <dbReference type="SAM" id="MobiDB-lite"/>
    </source>
</evidence>
<accession>G0W3Q9</accession>
<dbReference type="HOGENOM" id="CLU_051870_0_0_1"/>
<evidence type="ECO:0000256" key="11">
    <source>
        <dbReference type="ARBA" id="ARBA00023136"/>
    </source>
</evidence>
<evidence type="ECO:0000256" key="6">
    <source>
        <dbReference type="ARBA" id="ARBA00022679"/>
    </source>
</evidence>
<evidence type="ECO:0000256" key="1">
    <source>
        <dbReference type="ARBA" id="ARBA00001946"/>
    </source>
</evidence>
<evidence type="ECO:0000256" key="9">
    <source>
        <dbReference type="ARBA" id="ARBA00022842"/>
    </source>
</evidence>
<keyword evidence="11 14" id="KW-0472">Membrane</keyword>
<dbReference type="RefSeq" id="XP_003667690.1">
    <property type="nucleotide sequence ID" value="XM_003667642.1"/>
</dbReference>
<dbReference type="Gene3D" id="3.40.1180.10">
    <property type="entry name" value="Decaprenyl diphosphate synthase-like"/>
    <property type="match status" value="1"/>
</dbReference>
<dbReference type="UniPathway" id="UPA00378"/>
<evidence type="ECO:0000256" key="8">
    <source>
        <dbReference type="ARBA" id="ARBA00022824"/>
    </source>
</evidence>
<evidence type="ECO:0000313" key="15">
    <source>
        <dbReference type="EMBL" id="CCD22447.1"/>
    </source>
</evidence>
<dbReference type="Proteomes" id="UP000000689">
    <property type="component" value="Chromosome 1"/>
</dbReference>
<dbReference type="SUPFAM" id="SSF64005">
    <property type="entry name" value="Undecaprenyl diphosphate synthase"/>
    <property type="match status" value="1"/>
</dbReference>
<dbReference type="AlphaFoldDB" id="G0W3Q9"/>
<evidence type="ECO:0000256" key="12">
    <source>
        <dbReference type="ARBA" id="ARBA00047353"/>
    </source>
</evidence>
<comment type="cofactor">
    <cofactor evidence="1">
        <name>Mg(2+)</name>
        <dbReference type="ChEBI" id="CHEBI:18420"/>
    </cofactor>
</comment>
<feature type="transmembrane region" description="Helical" evidence="14">
    <location>
        <begin position="88"/>
        <end position="107"/>
    </location>
</feature>
<sequence length="368" mass="41720">MGIKEESCYLQRQSSDEECIPIAATRVPPPQGSVLKGGEVNSKSRIIKAVTESVLWDQRNTEIDNVSRSSSATSGEFWGKKMGKFESFFYRILLVMLYISYGLFRYGQYQYNRMRLRILNLIYNPANTPQLIRQDVMKLQKIPKRLAAIVEMKPVGDLGGGLKGLLNDSSELVCWTVSAGIKHLVLYDFDGVLKKNVNELRNEIHSQLSKYYGPSNVPRYAIKIPHSNKIYFNDPNTDKENENNASGGDQEKTQEKKKVSIEISLLSNRDGRETIVDLTKTMADLCASNDLAISDISMQLIDSELTQLVGQEPDLLLYFGPSLDLQGFPPWHIRLTEFYWETDNNEVTYSVFIRGLNQYAGCKMNVGK</sequence>
<evidence type="ECO:0000256" key="7">
    <source>
        <dbReference type="ARBA" id="ARBA00022692"/>
    </source>
</evidence>
<dbReference type="PANTHER" id="PTHR21528:SF0">
    <property type="entry name" value="DEHYDRODOLICHYL DIPHOSPHATE SYNTHASE COMPLEX SUBUNIT NUS1"/>
    <property type="match status" value="1"/>
</dbReference>
<dbReference type="OMA" id="NMGFLPW"/>
<organism evidence="15 16">
    <name type="scientific">Naumovozyma dairenensis (strain ATCC 10597 / BCRC 20456 / CBS 421 / NBRC 0211 / NRRL Y-12639)</name>
    <name type="common">Saccharomyces dairenensis</name>
    <dbReference type="NCBI Taxonomy" id="1071378"/>
    <lineage>
        <taxon>Eukaryota</taxon>
        <taxon>Fungi</taxon>
        <taxon>Dikarya</taxon>
        <taxon>Ascomycota</taxon>
        <taxon>Saccharomycotina</taxon>
        <taxon>Saccharomycetes</taxon>
        <taxon>Saccharomycetales</taxon>
        <taxon>Saccharomycetaceae</taxon>
        <taxon>Naumovozyma</taxon>
    </lineage>
</organism>
<keyword evidence="10 14" id="KW-1133">Transmembrane helix</keyword>
<evidence type="ECO:0000256" key="5">
    <source>
        <dbReference type="ARBA" id="ARBA00012596"/>
    </source>
</evidence>
<keyword evidence="16" id="KW-1185">Reference proteome</keyword>
<dbReference type="GeneID" id="11493796"/>
<evidence type="ECO:0000256" key="4">
    <source>
        <dbReference type="ARBA" id="ARBA00005432"/>
    </source>
</evidence>
<dbReference type="EC" id="2.5.1.87" evidence="5"/>
<dbReference type="GO" id="GO:1904423">
    <property type="term" value="C:dehydrodolichyl diphosphate synthase complex"/>
    <property type="evidence" value="ECO:0007669"/>
    <property type="project" value="EnsemblFungi"/>
</dbReference>
<name>G0W3Q9_NAUDC</name>
<evidence type="ECO:0000313" key="16">
    <source>
        <dbReference type="Proteomes" id="UP000000689"/>
    </source>
</evidence>
<dbReference type="GO" id="GO:0045547">
    <property type="term" value="F:ditrans,polycis-polyprenyl diphosphate synthase [(2E,6E)-farnesyl diphosphate specific] activity"/>
    <property type="evidence" value="ECO:0007669"/>
    <property type="project" value="UniProtKB-EC"/>
</dbReference>
<keyword evidence="8" id="KW-0256">Endoplasmic reticulum</keyword>
<keyword evidence="9" id="KW-0460">Magnesium</keyword>
<comment type="pathway">
    <text evidence="3">Protein modification; protein glycosylation.</text>
</comment>
<evidence type="ECO:0000256" key="2">
    <source>
        <dbReference type="ARBA" id="ARBA00004586"/>
    </source>
</evidence>
<feature type="region of interest" description="Disordered" evidence="13">
    <location>
        <begin position="232"/>
        <end position="256"/>
    </location>
</feature>
<evidence type="ECO:0000256" key="14">
    <source>
        <dbReference type="SAM" id="Phobius"/>
    </source>
</evidence>
<dbReference type="STRING" id="1071378.G0W3Q9"/>
<dbReference type="PANTHER" id="PTHR21528">
    <property type="entry name" value="DEHYDRODOLICHYL DIPHOSPHATE SYNTHASE COMPLEX SUBUNIT NUS1"/>
    <property type="match status" value="1"/>
</dbReference>
<proteinExistence type="inferred from homology"/>
<keyword evidence="6" id="KW-0808">Transferase</keyword>
<dbReference type="OrthoDB" id="19639at2759"/>
<protein>
    <recommendedName>
        <fullName evidence="5">ditrans,polycis-polyprenyl diphosphate synthase [(2E,6E)-farnesyldiphosphate specific]</fullName>
        <ecNumber evidence="5">2.5.1.87</ecNumber>
    </recommendedName>
</protein>
<dbReference type="eggNOG" id="KOG2818">
    <property type="taxonomic scope" value="Eukaryota"/>
</dbReference>
<dbReference type="KEGG" id="ndi:NDAI_0A02900"/>
<reference evidence="15 16" key="1">
    <citation type="journal article" date="2011" name="Proc. Natl. Acad. Sci. U.S.A.">
        <title>Evolutionary erosion of yeast sex chromosomes by mating-type switching accidents.</title>
        <authorList>
            <person name="Gordon J.L."/>
            <person name="Armisen D."/>
            <person name="Proux-Wera E."/>
            <person name="Oheigeartaigh S.S."/>
            <person name="Byrne K.P."/>
            <person name="Wolfe K.H."/>
        </authorList>
    </citation>
    <scope>NUCLEOTIDE SEQUENCE [LARGE SCALE GENOMIC DNA]</scope>
    <source>
        <strain evidence="16">ATCC 10597 / BCRC 20456 / CBS 421 / NBRC 0211 / NRRL Y-12639</strain>
    </source>
</reference>
<comment type="catalytic activity">
    <reaction evidence="12">
        <text>n isopentenyl diphosphate + (2E,6E)-farnesyl diphosphate = a di-trans,poly-cis-polyprenyl diphosphate + n diphosphate</text>
        <dbReference type="Rhea" id="RHEA:53008"/>
        <dbReference type="Rhea" id="RHEA-COMP:19494"/>
        <dbReference type="ChEBI" id="CHEBI:33019"/>
        <dbReference type="ChEBI" id="CHEBI:128769"/>
        <dbReference type="ChEBI" id="CHEBI:136960"/>
        <dbReference type="ChEBI" id="CHEBI:175763"/>
        <dbReference type="EC" id="2.5.1.87"/>
    </reaction>
</comment>
<dbReference type="EMBL" id="HE580267">
    <property type="protein sequence ID" value="CCD22447.1"/>
    <property type="molecule type" value="Genomic_DNA"/>
</dbReference>
<dbReference type="GO" id="GO:0005811">
    <property type="term" value="C:lipid droplet"/>
    <property type="evidence" value="ECO:0007669"/>
    <property type="project" value="EnsemblFungi"/>
</dbReference>
<dbReference type="InterPro" id="IPR038887">
    <property type="entry name" value="Nus1/NgBR"/>
</dbReference>
<evidence type="ECO:0000256" key="3">
    <source>
        <dbReference type="ARBA" id="ARBA00004922"/>
    </source>
</evidence>
<dbReference type="GO" id="GO:0005789">
    <property type="term" value="C:endoplasmic reticulum membrane"/>
    <property type="evidence" value="ECO:0007669"/>
    <property type="project" value="UniProtKB-SubCell"/>
</dbReference>
<evidence type="ECO:0000256" key="10">
    <source>
        <dbReference type="ARBA" id="ARBA00022989"/>
    </source>
</evidence>